<dbReference type="HOGENOM" id="CLU_1408101_0_0_11"/>
<proteinExistence type="predicted"/>
<keyword evidence="4" id="KW-1185">Reference proteome</keyword>
<evidence type="ECO:0000313" key="3">
    <source>
        <dbReference type="EMBL" id="AKG46826.1"/>
    </source>
</evidence>
<accession>A0A0F7CQQ6</accession>
<feature type="compositionally biased region" description="Pro residues" evidence="1">
    <location>
        <begin position="152"/>
        <end position="163"/>
    </location>
</feature>
<dbReference type="Proteomes" id="UP000034034">
    <property type="component" value="Chromosome"/>
</dbReference>
<dbReference type="InterPro" id="IPR012338">
    <property type="entry name" value="Beta-lactam/transpept-like"/>
</dbReference>
<evidence type="ECO:0000256" key="1">
    <source>
        <dbReference type="SAM" id="MobiDB-lite"/>
    </source>
</evidence>
<sequence>MEPDGRDLVATSGVAAVGTGRPVPGNCCFRMAGTGKALVATVVLQLVDEGELALDDTVDRWLPGLVDGNGNDGSRITVRQLLQHTSGLHDDIPGFATPQQYYVHRYDTYTPQEIVARATRHRPDFAAGDGWAYSNTGYVLARHDHRGSHGPPLAPRSPGPDPAAPGHGPHLPAGQHPHPPQSPRQRLRGLPLP</sequence>
<dbReference type="InterPro" id="IPR050789">
    <property type="entry name" value="Diverse_Enzym_Activities"/>
</dbReference>
<protein>
    <submittedName>
        <fullName evidence="3">Beta-lactamase</fullName>
    </submittedName>
</protein>
<dbReference type="PATRIC" id="fig|408015.6.peg.5508"/>
<name>A0A0F7CQQ6_9ACTN</name>
<reference evidence="3" key="1">
    <citation type="submission" date="2019-08" db="EMBL/GenBank/DDBJ databases">
        <title>Complete genome sequence of a mangrove-derived Streptomyces xiamenensis.</title>
        <authorList>
            <person name="Xu J."/>
        </authorList>
    </citation>
    <scope>NUCLEOTIDE SEQUENCE</scope>
    <source>
        <strain evidence="3">318</strain>
    </source>
</reference>
<dbReference type="PANTHER" id="PTHR43283">
    <property type="entry name" value="BETA-LACTAMASE-RELATED"/>
    <property type="match status" value="1"/>
</dbReference>
<dbReference type="SUPFAM" id="SSF56601">
    <property type="entry name" value="beta-lactamase/transpeptidase-like"/>
    <property type="match status" value="1"/>
</dbReference>
<dbReference type="InterPro" id="IPR001466">
    <property type="entry name" value="Beta-lactam-related"/>
</dbReference>
<dbReference type="AlphaFoldDB" id="A0A0F7CQQ6"/>
<organism evidence="3 4">
    <name type="scientific">Streptomyces xiamenensis</name>
    <dbReference type="NCBI Taxonomy" id="408015"/>
    <lineage>
        <taxon>Bacteria</taxon>
        <taxon>Bacillati</taxon>
        <taxon>Actinomycetota</taxon>
        <taxon>Actinomycetes</taxon>
        <taxon>Kitasatosporales</taxon>
        <taxon>Streptomycetaceae</taxon>
        <taxon>Streptomyces</taxon>
    </lineage>
</organism>
<feature type="domain" description="Beta-lactamase-related" evidence="2">
    <location>
        <begin position="4"/>
        <end position="142"/>
    </location>
</feature>
<dbReference type="Pfam" id="PF00144">
    <property type="entry name" value="Beta-lactamase"/>
    <property type="match status" value="1"/>
</dbReference>
<dbReference type="Gene3D" id="3.40.710.10">
    <property type="entry name" value="DD-peptidase/beta-lactamase superfamily"/>
    <property type="match status" value="1"/>
</dbReference>
<evidence type="ECO:0000313" key="4">
    <source>
        <dbReference type="Proteomes" id="UP000034034"/>
    </source>
</evidence>
<feature type="compositionally biased region" description="Low complexity" evidence="1">
    <location>
        <begin position="164"/>
        <end position="176"/>
    </location>
</feature>
<evidence type="ECO:0000259" key="2">
    <source>
        <dbReference type="Pfam" id="PF00144"/>
    </source>
</evidence>
<dbReference type="STRING" id="408015.SXIM_54420"/>
<dbReference type="PANTHER" id="PTHR43283:SF3">
    <property type="entry name" value="BETA-LACTAMASE FAMILY PROTEIN (AFU_ORTHOLOGUE AFUA_5G07500)"/>
    <property type="match status" value="1"/>
</dbReference>
<dbReference type="KEGG" id="sxi:SXIM_54420"/>
<feature type="region of interest" description="Disordered" evidence="1">
    <location>
        <begin position="142"/>
        <end position="193"/>
    </location>
</feature>
<gene>
    <name evidence="3" type="ORF">SXIM_54420</name>
</gene>
<dbReference type="EMBL" id="CP009922">
    <property type="protein sequence ID" value="AKG46826.1"/>
    <property type="molecule type" value="Genomic_DNA"/>
</dbReference>